<feature type="compositionally biased region" description="Low complexity" evidence="1">
    <location>
        <begin position="22"/>
        <end position="32"/>
    </location>
</feature>
<feature type="compositionally biased region" description="Pro residues" evidence="1">
    <location>
        <begin position="55"/>
        <end position="64"/>
    </location>
</feature>
<proteinExistence type="predicted"/>
<feature type="compositionally biased region" description="Polar residues" evidence="1">
    <location>
        <begin position="33"/>
        <end position="54"/>
    </location>
</feature>
<protein>
    <submittedName>
        <fullName evidence="3">Retrovirus-related pol polyprotein from transposon TNT 1-94</fullName>
    </submittedName>
</protein>
<sequence length="308" mass="34383">TTQQQSPLSQTSSELAQPTQPSSPSSPNSSEPAQVTQSPTPSISNELAHITTSTIPPPPPPPTARPHKNQSANGGGIITRSKNNIVKPIKKLNLHVRPLCPIEPDNITQALRDPDWRSAMQAEFDALHNNNTWDLVSRSSAHNLVGCKWVFRIKRNPDGSIDRYKARLVAKGFHQRPGCDYTETFSPVVKPVTIRLVLTLAVRQGWSLRQLDVNNAFLQGTLKEEVFMLQPPGFVNKNFPDHICRLKKALYGLKQAPRAWYTELRVFLLSLGFVNSTADASLFIHHKPGVTLDSLYCGYIPFTKEIYY</sequence>
<dbReference type="InterPro" id="IPR043502">
    <property type="entry name" value="DNA/RNA_pol_sf"/>
</dbReference>
<evidence type="ECO:0000313" key="4">
    <source>
        <dbReference type="Proteomes" id="UP000265520"/>
    </source>
</evidence>
<dbReference type="AlphaFoldDB" id="A0A392NDG8"/>
<feature type="domain" description="Reverse transcriptase Ty1/copia-type" evidence="2">
    <location>
        <begin position="130"/>
        <end position="286"/>
    </location>
</feature>
<feature type="compositionally biased region" description="Low complexity" evidence="1">
    <location>
        <begin position="1"/>
        <end position="13"/>
    </location>
</feature>
<evidence type="ECO:0000259" key="2">
    <source>
        <dbReference type="Pfam" id="PF07727"/>
    </source>
</evidence>
<organism evidence="3 4">
    <name type="scientific">Trifolium medium</name>
    <dbReference type="NCBI Taxonomy" id="97028"/>
    <lineage>
        <taxon>Eukaryota</taxon>
        <taxon>Viridiplantae</taxon>
        <taxon>Streptophyta</taxon>
        <taxon>Embryophyta</taxon>
        <taxon>Tracheophyta</taxon>
        <taxon>Spermatophyta</taxon>
        <taxon>Magnoliopsida</taxon>
        <taxon>eudicotyledons</taxon>
        <taxon>Gunneridae</taxon>
        <taxon>Pentapetalae</taxon>
        <taxon>rosids</taxon>
        <taxon>fabids</taxon>
        <taxon>Fabales</taxon>
        <taxon>Fabaceae</taxon>
        <taxon>Papilionoideae</taxon>
        <taxon>50 kb inversion clade</taxon>
        <taxon>NPAAA clade</taxon>
        <taxon>Hologalegina</taxon>
        <taxon>IRL clade</taxon>
        <taxon>Trifolieae</taxon>
        <taxon>Trifolium</taxon>
    </lineage>
</organism>
<dbReference type="InterPro" id="IPR013103">
    <property type="entry name" value="RVT_2"/>
</dbReference>
<dbReference type="EMBL" id="LXQA010035882">
    <property type="protein sequence ID" value="MCH97772.1"/>
    <property type="molecule type" value="Genomic_DNA"/>
</dbReference>
<evidence type="ECO:0000256" key="1">
    <source>
        <dbReference type="SAM" id="MobiDB-lite"/>
    </source>
</evidence>
<comment type="caution">
    <text evidence="3">The sequence shown here is derived from an EMBL/GenBank/DDBJ whole genome shotgun (WGS) entry which is preliminary data.</text>
</comment>
<accession>A0A392NDG8</accession>
<dbReference type="Proteomes" id="UP000265520">
    <property type="component" value="Unassembled WGS sequence"/>
</dbReference>
<feature type="region of interest" description="Disordered" evidence="1">
    <location>
        <begin position="1"/>
        <end position="81"/>
    </location>
</feature>
<feature type="non-terminal residue" evidence="3">
    <location>
        <position position="1"/>
    </location>
</feature>
<keyword evidence="4" id="KW-1185">Reference proteome</keyword>
<name>A0A392NDG8_9FABA</name>
<dbReference type="Pfam" id="PF07727">
    <property type="entry name" value="RVT_2"/>
    <property type="match status" value="1"/>
</dbReference>
<reference evidence="3 4" key="1">
    <citation type="journal article" date="2018" name="Front. Plant Sci.">
        <title>Red Clover (Trifolium pratense) and Zigzag Clover (T. medium) - A Picture of Genomic Similarities and Differences.</title>
        <authorList>
            <person name="Dluhosova J."/>
            <person name="Istvanek J."/>
            <person name="Nedelnik J."/>
            <person name="Repkova J."/>
        </authorList>
    </citation>
    <scope>NUCLEOTIDE SEQUENCE [LARGE SCALE GENOMIC DNA]</scope>
    <source>
        <strain evidence="4">cv. 10/8</strain>
        <tissue evidence="3">Leaf</tissue>
    </source>
</reference>
<evidence type="ECO:0000313" key="3">
    <source>
        <dbReference type="EMBL" id="MCH97772.1"/>
    </source>
</evidence>
<dbReference type="SUPFAM" id="SSF56672">
    <property type="entry name" value="DNA/RNA polymerases"/>
    <property type="match status" value="1"/>
</dbReference>